<evidence type="ECO:0000256" key="7">
    <source>
        <dbReference type="ARBA" id="ARBA00034125"/>
    </source>
</evidence>
<dbReference type="Pfam" id="PF12821">
    <property type="entry name" value="ThrE_2"/>
    <property type="match status" value="1"/>
</dbReference>
<feature type="domain" description="Threonine/Serine exporter ThrE" evidence="9">
    <location>
        <begin position="7"/>
        <end position="132"/>
    </location>
</feature>
<dbReference type="Proteomes" id="UP001058072">
    <property type="component" value="Chromosome"/>
</dbReference>
<dbReference type="GO" id="GO:0015744">
    <property type="term" value="P:succinate transport"/>
    <property type="evidence" value="ECO:0007669"/>
    <property type="project" value="TreeGrafter"/>
</dbReference>
<feature type="transmembrane region" description="Helical" evidence="8">
    <location>
        <begin position="77"/>
        <end position="96"/>
    </location>
</feature>
<reference evidence="11 12" key="1">
    <citation type="submission" date="2021-03" db="EMBL/GenBank/DDBJ databases">
        <title>Comparative Genomics and Metabolomics in the genus Turicibacter.</title>
        <authorList>
            <person name="Maki J."/>
            <person name="Looft T."/>
        </authorList>
    </citation>
    <scope>NUCLEOTIDE SEQUENCE</scope>
    <source>
        <strain evidence="11">ISU324</strain>
        <strain evidence="10 12">MMM721</strain>
    </source>
</reference>
<evidence type="ECO:0000256" key="2">
    <source>
        <dbReference type="ARBA" id="ARBA00022475"/>
    </source>
</evidence>
<keyword evidence="2" id="KW-1003">Cell membrane</keyword>
<evidence type="ECO:0000256" key="6">
    <source>
        <dbReference type="ARBA" id="ARBA00023136"/>
    </source>
</evidence>
<keyword evidence="6 8" id="KW-0472">Membrane</keyword>
<accession>A0A9Q9CSH0</accession>
<evidence type="ECO:0000313" key="10">
    <source>
        <dbReference type="EMBL" id="UUF05568.1"/>
    </source>
</evidence>
<evidence type="ECO:0000313" key="11">
    <source>
        <dbReference type="EMBL" id="UUF08978.1"/>
    </source>
</evidence>
<dbReference type="PANTHER" id="PTHR34390">
    <property type="entry name" value="UPF0442 PROTEIN YJJB-RELATED"/>
    <property type="match status" value="1"/>
</dbReference>
<dbReference type="InterPro" id="IPR024528">
    <property type="entry name" value="ThrE_2"/>
</dbReference>
<name>A0A9Q9CSH0_9FIRM</name>
<dbReference type="Proteomes" id="UP001058016">
    <property type="component" value="Chromosome"/>
</dbReference>
<evidence type="ECO:0000313" key="13">
    <source>
        <dbReference type="Proteomes" id="UP001058072"/>
    </source>
</evidence>
<evidence type="ECO:0000256" key="1">
    <source>
        <dbReference type="ARBA" id="ARBA00004651"/>
    </source>
</evidence>
<protein>
    <submittedName>
        <fullName evidence="11">Threonine/serine exporter family protein</fullName>
    </submittedName>
</protein>
<organism evidence="11 13">
    <name type="scientific">Turicibacter bilis</name>
    <dbReference type="NCBI Taxonomy" id="2735723"/>
    <lineage>
        <taxon>Bacteria</taxon>
        <taxon>Bacillati</taxon>
        <taxon>Bacillota</taxon>
        <taxon>Erysipelotrichia</taxon>
        <taxon>Erysipelotrichales</taxon>
        <taxon>Turicibacteraceae</taxon>
        <taxon>Turicibacter</taxon>
    </lineage>
</organism>
<keyword evidence="3" id="KW-0997">Cell inner membrane</keyword>
<comment type="subcellular location">
    <subcellularLocation>
        <location evidence="1">Cell membrane</location>
        <topology evidence="1">Multi-pass membrane protein</topology>
    </subcellularLocation>
</comment>
<evidence type="ECO:0000313" key="12">
    <source>
        <dbReference type="Proteomes" id="UP001058016"/>
    </source>
</evidence>
<keyword evidence="5 8" id="KW-1133">Transmembrane helix</keyword>
<dbReference type="InterPro" id="IPR050539">
    <property type="entry name" value="ThrE_Dicarb/AminoAcid_Exp"/>
</dbReference>
<evidence type="ECO:0000256" key="8">
    <source>
        <dbReference type="SAM" id="Phobius"/>
    </source>
</evidence>
<evidence type="ECO:0000256" key="4">
    <source>
        <dbReference type="ARBA" id="ARBA00022692"/>
    </source>
</evidence>
<proteinExistence type="inferred from homology"/>
<dbReference type="PANTHER" id="PTHR34390:SF1">
    <property type="entry name" value="SUCCINATE TRANSPORTER SUBUNIT YJJB-RELATED"/>
    <property type="match status" value="1"/>
</dbReference>
<dbReference type="RefSeq" id="WP_212725249.1">
    <property type="nucleotide sequence ID" value="NZ_CP071249.1"/>
</dbReference>
<dbReference type="AlphaFoldDB" id="A0A9Q9CSH0"/>
<evidence type="ECO:0000256" key="5">
    <source>
        <dbReference type="ARBA" id="ARBA00022989"/>
    </source>
</evidence>
<feature type="transmembrane region" description="Helical" evidence="8">
    <location>
        <begin position="108"/>
        <end position="134"/>
    </location>
</feature>
<dbReference type="EMBL" id="CP071249">
    <property type="protein sequence ID" value="UUF05568.1"/>
    <property type="molecule type" value="Genomic_DNA"/>
</dbReference>
<sequence>MKILLSCLYSFIATIGFCVIFNIRGKMVFFASFGAALGWLAFELSAFFGTDLSQYFIATVVIALYAEIMARLHKVPVTVYLIAALIPLVPGSGIYYTMEHFIDGNIDAFLSTFVHTIAIAGCLAFGILLVSSLVRLTNRIKLDKNKRKVAR</sequence>
<evidence type="ECO:0000256" key="3">
    <source>
        <dbReference type="ARBA" id="ARBA00022519"/>
    </source>
</evidence>
<feature type="transmembrane region" description="Helical" evidence="8">
    <location>
        <begin position="54"/>
        <end position="70"/>
    </location>
</feature>
<evidence type="ECO:0000259" key="9">
    <source>
        <dbReference type="Pfam" id="PF12821"/>
    </source>
</evidence>
<gene>
    <name evidence="10" type="ORF">J0J69_10945</name>
    <name evidence="11" type="ORF">J0J70_02940</name>
</gene>
<dbReference type="GO" id="GO:0005886">
    <property type="term" value="C:plasma membrane"/>
    <property type="evidence" value="ECO:0007669"/>
    <property type="project" value="UniProtKB-SubCell"/>
</dbReference>
<comment type="similarity">
    <text evidence="7">Belongs to the ThrE exporter (TC 2.A.79) family.</text>
</comment>
<feature type="transmembrane region" description="Helical" evidence="8">
    <location>
        <begin position="6"/>
        <end position="23"/>
    </location>
</feature>
<dbReference type="EMBL" id="CP071250">
    <property type="protein sequence ID" value="UUF08978.1"/>
    <property type="molecule type" value="Genomic_DNA"/>
</dbReference>
<keyword evidence="12" id="KW-1185">Reference proteome</keyword>
<keyword evidence="4 8" id="KW-0812">Transmembrane</keyword>